<proteinExistence type="predicted"/>
<dbReference type="AlphaFoldDB" id="A0A2J6PHH0"/>
<dbReference type="EMBL" id="KZ613531">
    <property type="protein sequence ID" value="PMD13495.1"/>
    <property type="molecule type" value="Genomic_DNA"/>
</dbReference>
<feature type="non-terminal residue" evidence="1">
    <location>
        <position position="1"/>
    </location>
</feature>
<keyword evidence="2" id="KW-1185">Reference proteome</keyword>
<name>A0A2J6PHH0_9HELO</name>
<evidence type="ECO:0000313" key="1">
    <source>
        <dbReference type="EMBL" id="PMD13495.1"/>
    </source>
</evidence>
<evidence type="ECO:0000313" key="2">
    <source>
        <dbReference type="Proteomes" id="UP000235672"/>
    </source>
</evidence>
<organism evidence="1 2">
    <name type="scientific">Hyaloscypha hepaticicola</name>
    <dbReference type="NCBI Taxonomy" id="2082293"/>
    <lineage>
        <taxon>Eukaryota</taxon>
        <taxon>Fungi</taxon>
        <taxon>Dikarya</taxon>
        <taxon>Ascomycota</taxon>
        <taxon>Pezizomycotina</taxon>
        <taxon>Leotiomycetes</taxon>
        <taxon>Helotiales</taxon>
        <taxon>Hyaloscyphaceae</taxon>
        <taxon>Hyaloscypha</taxon>
    </lineage>
</organism>
<reference evidence="1 2" key="1">
    <citation type="submission" date="2016-05" db="EMBL/GenBank/DDBJ databases">
        <title>A degradative enzymes factory behind the ericoid mycorrhizal symbiosis.</title>
        <authorList>
            <consortium name="DOE Joint Genome Institute"/>
            <person name="Martino E."/>
            <person name="Morin E."/>
            <person name="Grelet G."/>
            <person name="Kuo A."/>
            <person name="Kohler A."/>
            <person name="Daghino S."/>
            <person name="Barry K."/>
            <person name="Choi C."/>
            <person name="Cichocki N."/>
            <person name="Clum A."/>
            <person name="Copeland A."/>
            <person name="Hainaut M."/>
            <person name="Haridas S."/>
            <person name="Labutti K."/>
            <person name="Lindquist E."/>
            <person name="Lipzen A."/>
            <person name="Khouja H.-R."/>
            <person name="Murat C."/>
            <person name="Ohm R."/>
            <person name="Olson A."/>
            <person name="Spatafora J."/>
            <person name="Veneault-Fourrey C."/>
            <person name="Henrissat B."/>
            <person name="Grigoriev I."/>
            <person name="Martin F."/>
            <person name="Perotto S."/>
        </authorList>
    </citation>
    <scope>NUCLEOTIDE SEQUENCE [LARGE SCALE GENOMIC DNA]</scope>
    <source>
        <strain evidence="1 2">UAMH 7357</strain>
    </source>
</reference>
<sequence>RYNIAPRSANTPDVLIRSYYLRYSKNLAKDPTLQYVPQTCIPRLNRLIREVNTTLALLANTPAHIAAVISVTAHQATYTSRIEIIIRTARVPVTIHGIGQAILTSLAQIQTTLDE</sequence>
<gene>
    <name evidence="1" type="ORF">NA56DRAFT_651803</name>
</gene>
<protein>
    <submittedName>
        <fullName evidence="1">Uncharacterized protein</fullName>
    </submittedName>
</protein>
<dbReference type="OrthoDB" id="3439230at2759"/>
<dbReference type="Proteomes" id="UP000235672">
    <property type="component" value="Unassembled WGS sequence"/>
</dbReference>
<accession>A0A2J6PHH0</accession>